<dbReference type="InterPro" id="IPR021617">
    <property type="entry name" value="DUF3231"/>
</dbReference>
<dbReference type="Gene3D" id="1.20.1260.10">
    <property type="match status" value="2"/>
</dbReference>
<reference evidence="2 3" key="1">
    <citation type="submission" date="2021-02" db="EMBL/GenBank/DDBJ databases">
        <title>Bacillus sp. RD4P76, an endophyte from a halophyte.</title>
        <authorList>
            <person name="Sun J.-Q."/>
        </authorList>
    </citation>
    <scope>NUCLEOTIDE SEQUENCE [LARGE SCALE GENOMIC DNA]</scope>
    <source>
        <strain evidence="2 3">RD4P76</strain>
    </source>
</reference>
<keyword evidence="1" id="KW-0472">Membrane</keyword>
<organism evidence="2 3">
    <name type="scientific">Bacillus suaedaesalsae</name>
    <dbReference type="NCBI Taxonomy" id="2810349"/>
    <lineage>
        <taxon>Bacteria</taxon>
        <taxon>Bacillati</taxon>
        <taxon>Bacillota</taxon>
        <taxon>Bacilli</taxon>
        <taxon>Bacillales</taxon>
        <taxon>Bacillaceae</taxon>
        <taxon>Bacillus</taxon>
    </lineage>
</organism>
<evidence type="ECO:0000256" key="1">
    <source>
        <dbReference type="SAM" id="Phobius"/>
    </source>
</evidence>
<keyword evidence="1" id="KW-1133">Transmembrane helix</keyword>
<accession>A0ABS2DHB3</accession>
<proteinExistence type="predicted"/>
<dbReference type="Pfam" id="PF11553">
    <property type="entry name" value="DUF3231"/>
    <property type="match status" value="2"/>
</dbReference>
<sequence length="336" mass="38385">MKEIIHNSRLTSSELANLWSQYLNDSLSRCLLQYFIKNIQDKDIKEVIQFALELSEGHLQKIKEFFEKENYPIPIGFTDEDVNIEAPALFTDTYIILFIQVMSIHGMTRYAGAMGCSIRKDQREYFKQVLAETVELYNAATSVLENKGIISKPPTFNNHPKVEFIKKQNFLTGWFGNRRAISALEVSGAYLNIQKTVAKLVLELGFSQVVQSNDVRKYMNRAKKLCQNHFETLSSMLKDDDLHIPKTFDSEVTDSTIAPFSDKLMMVFICLLLSSAIGYYGEALSLCQRRDLAEKYAKMIAEIGILAEDGMNLLIEKEWLEQPPLATNHVDLAKNK</sequence>
<feature type="transmembrane region" description="Helical" evidence="1">
    <location>
        <begin position="264"/>
        <end position="281"/>
    </location>
</feature>
<dbReference type="Proteomes" id="UP001518925">
    <property type="component" value="Unassembled WGS sequence"/>
</dbReference>
<dbReference type="EMBL" id="JAFELM010000028">
    <property type="protein sequence ID" value="MBM6617849.1"/>
    <property type="molecule type" value="Genomic_DNA"/>
</dbReference>
<dbReference type="InterPro" id="IPR012347">
    <property type="entry name" value="Ferritin-like"/>
</dbReference>
<dbReference type="RefSeq" id="WP_204203211.1">
    <property type="nucleotide sequence ID" value="NZ_JAFELM010000028.1"/>
</dbReference>
<evidence type="ECO:0000313" key="3">
    <source>
        <dbReference type="Proteomes" id="UP001518925"/>
    </source>
</evidence>
<protein>
    <submittedName>
        <fullName evidence="2">DUF3231 family protein</fullName>
    </submittedName>
</protein>
<comment type="caution">
    <text evidence="2">The sequence shown here is derived from an EMBL/GenBank/DDBJ whole genome shotgun (WGS) entry which is preliminary data.</text>
</comment>
<keyword evidence="3" id="KW-1185">Reference proteome</keyword>
<gene>
    <name evidence="2" type="ORF">JR050_09235</name>
</gene>
<evidence type="ECO:0000313" key="2">
    <source>
        <dbReference type="EMBL" id="MBM6617849.1"/>
    </source>
</evidence>
<name>A0ABS2DHB3_9BACI</name>
<keyword evidence="1" id="KW-0812">Transmembrane</keyword>